<dbReference type="Pfam" id="PF03553">
    <property type="entry name" value="Na_H_antiporter"/>
    <property type="match status" value="1"/>
</dbReference>
<evidence type="ECO:0000313" key="8">
    <source>
        <dbReference type="EMBL" id="RFC54329.1"/>
    </source>
</evidence>
<feature type="transmembrane region" description="Helical" evidence="6">
    <location>
        <begin position="457"/>
        <end position="479"/>
    </location>
</feature>
<comment type="subcellular location">
    <subcellularLocation>
        <location evidence="1">Cell membrane</location>
        <topology evidence="1">Multi-pass membrane protein</topology>
    </subcellularLocation>
</comment>
<dbReference type="InterPro" id="IPR018461">
    <property type="entry name" value="Na/H_Antiport_NhaC-like_C"/>
</dbReference>
<keyword evidence="5 6" id="KW-0472">Membrane</keyword>
<keyword evidence="2" id="KW-1003">Cell membrane</keyword>
<feature type="transmembrane region" description="Helical" evidence="6">
    <location>
        <begin position="118"/>
        <end position="147"/>
    </location>
</feature>
<dbReference type="Proteomes" id="UP000257127">
    <property type="component" value="Unassembled WGS sequence"/>
</dbReference>
<dbReference type="PANTHER" id="PTHR43478:SF1">
    <property type="entry name" value="NA+_H+ ANTIPORTER NHAC-LIKE C-TERMINAL DOMAIN-CONTAINING PROTEIN"/>
    <property type="match status" value="1"/>
</dbReference>
<keyword evidence="9" id="KW-1185">Reference proteome</keyword>
<evidence type="ECO:0000256" key="4">
    <source>
        <dbReference type="ARBA" id="ARBA00022989"/>
    </source>
</evidence>
<comment type="caution">
    <text evidence="8">The sequence shown here is derived from an EMBL/GenBank/DDBJ whole genome shotgun (WGS) entry which is preliminary data.</text>
</comment>
<proteinExistence type="predicted"/>
<keyword evidence="4 6" id="KW-1133">Transmembrane helix</keyword>
<dbReference type="RefSeq" id="WP_116880730.1">
    <property type="nucleotide sequence ID" value="NZ_QURB01000004.1"/>
</dbReference>
<organism evidence="8 9">
    <name type="scientific">Brumimicrobium aurantiacum</name>
    <dbReference type="NCBI Taxonomy" id="1737063"/>
    <lineage>
        <taxon>Bacteria</taxon>
        <taxon>Pseudomonadati</taxon>
        <taxon>Bacteroidota</taxon>
        <taxon>Flavobacteriia</taxon>
        <taxon>Flavobacteriales</taxon>
        <taxon>Crocinitomicaceae</taxon>
        <taxon>Brumimicrobium</taxon>
    </lineage>
</organism>
<gene>
    <name evidence="8" type="ORF">DXU93_07830</name>
</gene>
<protein>
    <submittedName>
        <fullName evidence="8">Na+/H+ antiporter NhaC family protein</fullName>
    </submittedName>
</protein>
<dbReference type="OrthoDB" id="9762978at2"/>
<evidence type="ECO:0000313" key="9">
    <source>
        <dbReference type="Proteomes" id="UP000257127"/>
    </source>
</evidence>
<dbReference type="GO" id="GO:0005886">
    <property type="term" value="C:plasma membrane"/>
    <property type="evidence" value="ECO:0007669"/>
    <property type="project" value="UniProtKB-SubCell"/>
</dbReference>
<evidence type="ECO:0000256" key="3">
    <source>
        <dbReference type="ARBA" id="ARBA00022692"/>
    </source>
</evidence>
<feature type="transmembrane region" description="Helical" evidence="6">
    <location>
        <begin position="425"/>
        <end position="445"/>
    </location>
</feature>
<dbReference type="AlphaFoldDB" id="A0A3E1EXP8"/>
<reference evidence="8 9" key="1">
    <citation type="submission" date="2018-08" db="EMBL/GenBank/DDBJ databases">
        <title>The draft genome squence of Brumimicrobium sp. N62.</title>
        <authorList>
            <person name="Du Z.-J."/>
            <person name="Luo H.-R."/>
        </authorList>
    </citation>
    <scope>NUCLEOTIDE SEQUENCE [LARGE SCALE GENOMIC DNA]</scope>
    <source>
        <strain evidence="8 9">N62</strain>
    </source>
</reference>
<dbReference type="PANTHER" id="PTHR43478">
    <property type="entry name" value="NA+/H+ ANTIPORTER-RELATED"/>
    <property type="match status" value="1"/>
</dbReference>
<feature type="transmembrane region" description="Helical" evidence="6">
    <location>
        <begin position="159"/>
        <end position="177"/>
    </location>
</feature>
<sequence length="643" mass="69298">MLRNFSALLLFFSLTIGQVGLCQQVVFPEVILKDIPTDVQVQSEKTLNFLVLNGDTIEVKKAGEVYVMKVQLSNDDIHFENPNISFEKPLVIPGWLSLLPPLIAIVLALIFKEVLSSLFIGIFIGAATIGYYGGGISGIFAAFFTVLDHYILNALLDTGHISVILFSVIIGAIVALISKNGGMQGVVNRLVKFATNRKSGMLTSYFLGLAIFFDDYANTLVVGNTMRPITDRLKISRQKLAYIVDSTAAPIAAVAFITTWIGAELTYISDGISKIELQQGVVIDESAYGIFVNSLGYSFYPVFTLFFVFFMLYKQRDFGPMYKAEKKAIAEGIMAEATTNKELEEFEPVKNAKMKAYNAIVPVFIVIAGTFIGLLVTGLSSAHAELLANGVDLSNGTWAAVGTEGGGEVGFFRKLGIVIGNADSYLALLWASMTGLAVAIIMTIAQRIMNLKETMDTVVMGINTMMPAVVILILAWSLAGVTESLSTAEYLKAFFGSDFSHVWVIPALTFVLSAFIAFSTGSSWSTMALMYPLVIPLSFAVASADPNFSEMAILYNTIASVLAGSVLGDHCSPISDTTILSSLATSCDHIEHVRTQMPYALTVGAVALFVGVIPAAFGVPSLVVFGVGILLLYLIVHFVGKKV</sequence>
<evidence type="ECO:0000259" key="7">
    <source>
        <dbReference type="Pfam" id="PF03553"/>
    </source>
</evidence>
<feature type="transmembrane region" description="Helical" evidence="6">
    <location>
        <begin position="356"/>
        <end position="376"/>
    </location>
</feature>
<feature type="transmembrane region" description="Helical" evidence="6">
    <location>
        <begin position="599"/>
        <end position="617"/>
    </location>
</feature>
<evidence type="ECO:0000256" key="2">
    <source>
        <dbReference type="ARBA" id="ARBA00022475"/>
    </source>
</evidence>
<feature type="transmembrane region" description="Helical" evidence="6">
    <location>
        <begin position="90"/>
        <end position="111"/>
    </location>
</feature>
<name>A0A3E1EXP8_9FLAO</name>
<feature type="transmembrane region" description="Helical" evidence="6">
    <location>
        <begin position="295"/>
        <end position="313"/>
    </location>
</feature>
<evidence type="ECO:0000256" key="1">
    <source>
        <dbReference type="ARBA" id="ARBA00004651"/>
    </source>
</evidence>
<evidence type="ECO:0000256" key="5">
    <source>
        <dbReference type="ARBA" id="ARBA00023136"/>
    </source>
</evidence>
<feature type="transmembrane region" description="Helical" evidence="6">
    <location>
        <begin position="240"/>
        <end position="263"/>
    </location>
</feature>
<feature type="transmembrane region" description="Helical" evidence="6">
    <location>
        <begin position="499"/>
        <end position="518"/>
    </location>
</feature>
<keyword evidence="3 6" id="KW-0812">Transmembrane</keyword>
<feature type="transmembrane region" description="Helical" evidence="6">
    <location>
        <begin position="623"/>
        <end position="640"/>
    </location>
</feature>
<evidence type="ECO:0000256" key="6">
    <source>
        <dbReference type="SAM" id="Phobius"/>
    </source>
</evidence>
<accession>A0A3E1EXP8</accession>
<dbReference type="EMBL" id="QURB01000004">
    <property type="protein sequence ID" value="RFC54329.1"/>
    <property type="molecule type" value="Genomic_DNA"/>
</dbReference>
<feature type="domain" description="Na+/H+ antiporter NhaC-like C-terminal" evidence="7">
    <location>
        <begin position="264"/>
        <end position="608"/>
    </location>
</feature>